<evidence type="ECO:0000313" key="10">
    <source>
        <dbReference type="Proteomes" id="UP000494365"/>
    </source>
</evidence>
<dbReference type="PANTHER" id="PTHR32552">
    <property type="entry name" value="FERRICHROME IRON RECEPTOR-RELATED"/>
    <property type="match status" value="1"/>
</dbReference>
<evidence type="ECO:0000256" key="5">
    <source>
        <dbReference type="ARBA" id="ARBA00023077"/>
    </source>
</evidence>
<keyword evidence="7" id="KW-0998">Cell outer membrane</keyword>
<keyword evidence="10" id="KW-1185">Reference proteome</keyword>
<dbReference type="GO" id="GO:0015344">
    <property type="term" value="F:siderophore uptake transmembrane transporter activity"/>
    <property type="evidence" value="ECO:0007669"/>
    <property type="project" value="TreeGrafter"/>
</dbReference>
<evidence type="ECO:0000256" key="4">
    <source>
        <dbReference type="ARBA" id="ARBA00022692"/>
    </source>
</evidence>
<dbReference type="InterPro" id="IPR000531">
    <property type="entry name" value="Beta-barrel_TonB"/>
</dbReference>
<accession>A0A6S7B307</accession>
<organism evidence="9 10">
    <name type="scientific">Paraburkholderia ultramafica</name>
    <dbReference type="NCBI Taxonomy" id="1544867"/>
    <lineage>
        <taxon>Bacteria</taxon>
        <taxon>Pseudomonadati</taxon>
        <taxon>Pseudomonadota</taxon>
        <taxon>Betaproteobacteria</taxon>
        <taxon>Burkholderiales</taxon>
        <taxon>Burkholderiaceae</taxon>
        <taxon>Paraburkholderia</taxon>
    </lineage>
</organism>
<keyword evidence="3" id="KW-1134">Transmembrane beta strand</keyword>
<comment type="subcellular location">
    <subcellularLocation>
        <location evidence="1">Cell outer membrane</location>
        <topology evidence="1">Multi-pass membrane protein</topology>
    </subcellularLocation>
</comment>
<evidence type="ECO:0000256" key="6">
    <source>
        <dbReference type="ARBA" id="ARBA00023136"/>
    </source>
</evidence>
<dbReference type="AlphaFoldDB" id="A0A6S7B307"/>
<evidence type="ECO:0000259" key="8">
    <source>
        <dbReference type="Pfam" id="PF00593"/>
    </source>
</evidence>
<dbReference type="EMBL" id="CADIKK010000002">
    <property type="protein sequence ID" value="CAB3778228.1"/>
    <property type="molecule type" value="Genomic_DNA"/>
</dbReference>
<sequence length="139" mass="15004">MFGEPYKGVRVIAGATNINATQLDTASAATDGKRPIGVPSFIFNLGAEYDVPMVNGLTLTARWTHTGPQYLNTTNTLSIPTWDTVDLGGRYAAVLFGRPTTFRASVLNVANKSYWASTTGGYLTQGAPRTFLMLMTTDF</sequence>
<gene>
    <name evidence="9" type="primary">fcuA_1</name>
    <name evidence="9" type="ORF">LMG28614_00572</name>
</gene>
<proteinExistence type="predicted"/>
<evidence type="ECO:0000256" key="2">
    <source>
        <dbReference type="ARBA" id="ARBA00022448"/>
    </source>
</evidence>
<dbReference type="InterPro" id="IPR039426">
    <property type="entry name" value="TonB-dep_rcpt-like"/>
</dbReference>
<keyword evidence="6" id="KW-0472">Membrane</keyword>
<name>A0A6S7B307_9BURK</name>
<keyword evidence="5" id="KW-0798">TonB box</keyword>
<evidence type="ECO:0000256" key="7">
    <source>
        <dbReference type="ARBA" id="ARBA00023237"/>
    </source>
</evidence>
<keyword evidence="4" id="KW-0812">Transmembrane</keyword>
<reference evidence="9 10" key="1">
    <citation type="submission" date="2020-04" db="EMBL/GenBank/DDBJ databases">
        <authorList>
            <person name="De Canck E."/>
        </authorList>
    </citation>
    <scope>NUCLEOTIDE SEQUENCE [LARGE SCALE GENOMIC DNA]</scope>
    <source>
        <strain evidence="9 10">LMG 28614</strain>
    </source>
</reference>
<keyword evidence="2" id="KW-0813">Transport</keyword>
<dbReference type="Pfam" id="PF00593">
    <property type="entry name" value="TonB_dep_Rec_b-barrel"/>
    <property type="match status" value="1"/>
</dbReference>
<dbReference type="InterPro" id="IPR036942">
    <property type="entry name" value="Beta-barrel_TonB_sf"/>
</dbReference>
<evidence type="ECO:0000313" key="9">
    <source>
        <dbReference type="EMBL" id="CAB3778228.1"/>
    </source>
</evidence>
<dbReference type="PANTHER" id="PTHR32552:SF82">
    <property type="entry name" value="FCUA PROTEIN"/>
    <property type="match status" value="1"/>
</dbReference>
<evidence type="ECO:0000256" key="3">
    <source>
        <dbReference type="ARBA" id="ARBA00022452"/>
    </source>
</evidence>
<evidence type="ECO:0000256" key="1">
    <source>
        <dbReference type="ARBA" id="ARBA00004571"/>
    </source>
</evidence>
<dbReference type="Gene3D" id="2.40.170.20">
    <property type="entry name" value="TonB-dependent receptor, beta-barrel domain"/>
    <property type="match status" value="1"/>
</dbReference>
<dbReference type="GO" id="GO:0009279">
    <property type="term" value="C:cell outer membrane"/>
    <property type="evidence" value="ECO:0007669"/>
    <property type="project" value="UniProtKB-SubCell"/>
</dbReference>
<feature type="domain" description="TonB-dependent receptor-like beta-barrel" evidence="8">
    <location>
        <begin position="16"/>
        <end position="109"/>
    </location>
</feature>
<dbReference type="Proteomes" id="UP000494365">
    <property type="component" value="Unassembled WGS sequence"/>
</dbReference>
<protein>
    <submittedName>
        <fullName evidence="9">Ferrichrome receptor FcuA</fullName>
    </submittedName>
</protein>
<dbReference type="SUPFAM" id="SSF56935">
    <property type="entry name" value="Porins"/>
    <property type="match status" value="1"/>
</dbReference>
<keyword evidence="9" id="KW-0675">Receptor</keyword>